<reference evidence="2 3" key="1">
    <citation type="submission" date="2014-10" db="EMBL/GenBank/DDBJ databases">
        <title>Genome sequence of Erwinia typographi M043b.</title>
        <authorList>
            <person name="Chan K.-G."/>
            <person name="Tan W.-S."/>
        </authorList>
    </citation>
    <scope>NUCLEOTIDE SEQUENCE [LARGE SCALE GENOMIC DNA]</scope>
    <source>
        <strain evidence="2 3">M043b</strain>
    </source>
</reference>
<proteinExistence type="predicted"/>
<comment type="caution">
    <text evidence="2">The sequence shown here is derived from an EMBL/GenBank/DDBJ whole genome shotgun (WGS) entry which is preliminary data.</text>
</comment>
<feature type="transmembrane region" description="Helical" evidence="1">
    <location>
        <begin position="31"/>
        <end position="55"/>
    </location>
</feature>
<name>A0A0A3Z9A5_9GAMM</name>
<accession>A0A0A3Z9A5</accession>
<dbReference type="STRING" id="371042.NG99_09405"/>
<keyword evidence="1" id="KW-0812">Transmembrane</keyword>
<dbReference type="EMBL" id="JRUQ01000028">
    <property type="protein sequence ID" value="KGT94359.1"/>
    <property type="molecule type" value="Genomic_DNA"/>
</dbReference>
<protein>
    <submittedName>
        <fullName evidence="2">Uncharacterized protein</fullName>
    </submittedName>
</protein>
<sequence>MTFSLFSFFINYCVGATHTPGLQILLSMDVIAMRMLFIIIPSEVIFVNFLFMLLWKGDNK</sequence>
<evidence type="ECO:0000256" key="1">
    <source>
        <dbReference type="SAM" id="Phobius"/>
    </source>
</evidence>
<organism evidence="2 3">
    <name type="scientific">Erwinia typographi</name>
    <dbReference type="NCBI Taxonomy" id="371042"/>
    <lineage>
        <taxon>Bacteria</taxon>
        <taxon>Pseudomonadati</taxon>
        <taxon>Pseudomonadota</taxon>
        <taxon>Gammaproteobacteria</taxon>
        <taxon>Enterobacterales</taxon>
        <taxon>Erwiniaceae</taxon>
        <taxon>Erwinia</taxon>
    </lineage>
</organism>
<keyword evidence="3" id="KW-1185">Reference proteome</keyword>
<keyword evidence="1" id="KW-0472">Membrane</keyword>
<evidence type="ECO:0000313" key="2">
    <source>
        <dbReference type="EMBL" id="KGT94359.1"/>
    </source>
</evidence>
<dbReference type="Proteomes" id="UP000030351">
    <property type="component" value="Unassembled WGS sequence"/>
</dbReference>
<dbReference type="AlphaFoldDB" id="A0A0A3Z9A5"/>
<evidence type="ECO:0000313" key="3">
    <source>
        <dbReference type="Proteomes" id="UP000030351"/>
    </source>
</evidence>
<gene>
    <name evidence="2" type="ORF">NG99_09405</name>
</gene>
<keyword evidence="1" id="KW-1133">Transmembrane helix</keyword>